<dbReference type="GO" id="GO:0070181">
    <property type="term" value="F:small ribosomal subunit rRNA binding"/>
    <property type="evidence" value="ECO:0007669"/>
    <property type="project" value="TreeGrafter"/>
</dbReference>
<feature type="compositionally biased region" description="Polar residues" evidence="6">
    <location>
        <begin position="1"/>
        <end position="15"/>
    </location>
</feature>
<dbReference type="GeneID" id="27219403"/>
<evidence type="ECO:0000313" key="8">
    <source>
        <dbReference type="EMBL" id="ASP44593.1"/>
    </source>
</evidence>
<dbReference type="GO" id="GO:0015935">
    <property type="term" value="C:small ribosomal subunit"/>
    <property type="evidence" value="ECO:0007669"/>
    <property type="project" value="TreeGrafter"/>
</dbReference>
<proteinExistence type="inferred from homology"/>
<organism evidence="7">
    <name type="scientific">Agarophyton chilense</name>
    <name type="common">Red seaweed</name>
    <name type="synonym">Gracilaria chilensis</name>
    <dbReference type="NCBI Taxonomy" id="2510777"/>
    <lineage>
        <taxon>Eukaryota</taxon>
        <taxon>Rhodophyta</taxon>
        <taxon>Florideophyceae</taxon>
        <taxon>Rhodymeniophycidae</taxon>
        <taxon>Gracilariales</taxon>
        <taxon>Gracilariaceae</taxon>
        <taxon>Agarophyton</taxon>
    </lineage>
</organism>
<comment type="similarity">
    <text evidence="1">Belongs to the bacterial ribosomal protein bS20 family.</text>
</comment>
<sequence>MSKNVSAIKKNQVSLRNKRKNKSYKSAIKTLTKKYIASLNDLIDINNTNDCRLKLSSVYKKIDQAVSKGVLHKNYGSRKKSMLAKAMKNMIFRSKNI</sequence>
<reference evidence="8" key="2">
    <citation type="submission" date="2017-06" db="EMBL/GenBank/DDBJ databases">
        <title>Structure and comparision analysis of complete mitochondrion ans plastid genome of economic red alga Gracilaaria chilensis.</title>
        <authorList>
            <person name="Liu N."/>
            <person name="Zhang L."/>
            <person name="Liu T."/>
        </authorList>
    </citation>
    <scope>NUCLEOTIDE SEQUENCE</scope>
</reference>
<dbReference type="PANTHER" id="PTHR33398">
    <property type="entry name" value="30S RIBOSOMAL PROTEIN S20"/>
    <property type="match status" value="1"/>
</dbReference>
<dbReference type="HAMAP" id="MF_00500">
    <property type="entry name" value="Ribosomal_bS20"/>
    <property type="match status" value="1"/>
</dbReference>
<dbReference type="EMBL" id="KT266788">
    <property type="protein sequence ID" value="AMK96698.1"/>
    <property type="molecule type" value="Genomic_DNA"/>
</dbReference>
<keyword evidence="5" id="KW-0687">Ribonucleoprotein</keyword>
<dbReference type="Pfam" id="PF01649">
    <property type="entry name" value="Ribosomal_S20p"/>
    <property type="match status" value="1"/>
</dbReference>
<dbReference type="PANTHER" id="PTHR33398:SF1">
    <property type="entry name" value="SMALL RIBOSOMAL SUBUNIT PROTEIN BS20C"/>
    <property type="match status" value="1"/>
</dbReference>
<dbReference type="InterPro" id="IPR002583">
    <property type="entry name" value="Ribosomal_bS20"/>
</dbReference>
<name>A0A141SEI0_AGACH</name>
<dbReference type="RefSeq" id="YP_009244456.1">
    <property type="nucleotide sequence ID" value="NC_029860.1"/>
</dbReference>
<dbReference type="EMBL" id="MF401963">
    <property type="protein sequence ID" value="ASP44593.1"/>
    <property type="molecule type" value="Genomic_DNA"/>
</dbReference>
<dbReference type="SUPFAM" id="SSF46992">
    <property type="entry name" value="Ribosomal protein S20"/>
    <property type="match status" value="1"/>
</dbReference>
<keyword evidence="7" id="KW-0934">Plastid</keyword>
<gene>
    <name evidence="7" type="primary">rps20</name>
    <name evidence="7" type="ORF">Gchil_036</name>
</gene>
<evidence type="ECO:0000313" key="7">
    <source>
        <dbReference type="EMBL" id="AMK96698.1"/>
    </source>
</evidence>
<dbReference type="GO" id="GO:0006412">
    <property type="term" value="P:translation"/>
    <property type="evidence" value="ECO:0007669"/>
    <property type="project" value="InterPro"/>
</dbReference>
<geneLocation type="plastid" evidence="7"/>
<keyword evidence="4 7" id="KW-0689">Ribosomal protein</keyword>
<dbReference type="AlphaFoldDB" id="A0A141SEI0"/>
<keyword evidence="3" id="KW-0694">RNA-binding</keyword>
<evidence type="ECO:0000256" key="2">
    <source>
        <dbReference type="ARBA" id="ARBA00022730"/>
    </source>
</evidence>
<dbReference type="Gene3D" id="1.20.58.110">
    <property type="entry name" value="Ribosomal protein S20"/>
    <property type="match status" value="1"/>
</dbReference>
<dbReference type="GO" id="GO:0003735">
    <property type="term" value="F:structural constituent of ribosome"/>
    <property type="evidence" value="ECO:0007669"/>
    <property type="project" value="InterPro"/>
</dbReference>
<evidence type="ECO:0000256" key="1">
    <source>
        <dbReference type="ARBA" id="ARBA00007634"/>
    </source>
</evidence>
<accession>A0A141SEI0</accession>
<feature type="region of interest" description="Disordered" evidence="6">
    <location>
        <begin position="1"/>
        <end position="21"/>
    </location>
</feature>
<evidence type="ECO:0000256" key="5">
    <source>
        <dbReference type="ARBA" id="ARBA00023274"/>
    </source>
</evidence>
<dbReference type="NCBIfam" id="TIGR00029">
    <property type="entry name" value="S20"/>
    <property type="match status" value="1"/>
</dbReference>
<dbReference type="InterPro" id="IPR036510">
    <property type="entry name" value="Ribosomal_bS20_sf"/>
</dbReference>
<evidence type="ECO:0000256" key="6">
    <source>
        <dbReference type="SAM" id="MobiDB-lite"/>
    </source>
</evidence>
<evidence type="ECO:0000256" key="4">
    <source>
        <dbReference type="ARBA" id="ARBA00022980"/>
    </source>
</evidence>
<protein>
    <submittedName>
        <fullName evidence="7 8">Ribosomal protein S20</fullName>
    </submittedName>
</protein>
<reference evidence="7" key="1">
    <citation type="submission" date="2015-07" db="EMBL/GenBank/DDBJ databases">
        <title>Reconstructing the complex evolutionary history of mobile plasmids in red algal genomes.</title>
        <authorList>
            <person name="Lee J."/>
            <person name="Kim K.M."/>
            <person name="Yang E.C."/>
            <person name="Miller K.A."/>
            <person name="Boo S.M."/>
            <person name="Bhattacharya D."/>
            <person name="Yoon H.S."/>
        </authorList>
    </citation>
    <scope>NUCLEOTIDE SEQUENCE</scope>
</reference>
<evidence type="ECO:0000256" key="3">
    <source>
        <dbReference type="ARBA" id="ARBA00022884"/>
    </source>
</evidence>
<keyword evidence="2" id="KW-0699">rRNA-binding</keyword>